<feature type="chain" id="PRO_5008539873" evidence="17">
    <location>
        <begin position="37"/>
        <end position="838"/>
    </location>
</feature>
<keyword evidence="10 16" id="KW-0798">TonB box</keyword>
<keyword evidence="12 19" id="KW-0675">Receptor</keyword>
<dbReference type="InterPro" id="IPR012910">
    <property type="entry name" value="Plug_dom"/>
</dbReference>
<dbReference type="GO" id="GO:0009279">
    <property type="term" value="C:cell outer membrane"/>
    <property type="evidence" value="ECO:0007669"/>
    <property type="project" value="UniProtKB-SubCell"/>
</dbReference>
<keyword evidence="8" id="KW-0408">Iron</keyword>
<dbReference type="InterPro" id="IPR010105">
    <property type="entry name" value="TonB_sidphr_rcpt"/>
</dbReference>
<keyword evidence="3 14" id="KW-0813">Transport</keyword>
<feature type="domain" description="Secretin/TonB short N-terminal" evidence="18">
    <location>
        <begin position="65"/>
        <end position="115"/>
    </location>
</feature>
<dbReference type="SUPFAM" id="SSF56935">
    <property type="entry name" value="Porins"/>
    <property type="match status" value="1"/>
</dbReference>
<dbReference type="PANTHER" id="PTHR32552">
    <property type="entry name" value="FERRICHROME IRON RECEPTOR-RELATED"/>
    <property type="match status" value="1"/>
</dbReference>
<name>A0A1B2LXT7_9GAMM</name>
<dbReference type="PROSITE" id="PS52016">
    <property type="entry name" value="TONB_DEPENDENT_REC_3"/>
    <property type="match status" value="1"/>
</dbReference>
<dbReference type="PANTHER" id="PTHR32552:SF82">
    <property type="entry name" value="FCUA PROTEIN"/>
    <property type="match status" value="1"/>
</dbReference>
<evidence type="ECO:0000313" key="19">
    <source>
        <dbReference type="EMBL" id="AOA57757.1"/>
    </source>
</evidence>
<dbReference type="CDD" id="cd01347">
    <property type="entry name" value="ligand_gated_channel"/>
    <property type="match status" value="1"/>
</dbReference>
<dbReference type="InterPro" id="IPR037066">
    <property type="entry name" value="Plug_dom_sf"/>
</dbReference>
<feature type="signal peptide" evidence="17">
    <location>
        <begin position="1"/>
        <end position="36"/>
    </location>
</feature>
<gene>
    <name evidence="19" type="ORF">BFG52_04885</name>
</gene>
<comment type="similarity">
    <text evidence="2 14 16">Belongs to the TonB-dependent receptor family.</text>
</comment>
<dbReference type="GO" id="GO:0038023">
    <property type="term" value="F:signaling receptor activity"/>
    <property type="evidence" value="ECO:0007669"/>
    <property type="project" value="InterPro"/>
</dbReference>
<dbReference type="Gene3D" id="3.55.50.30">
    <property type="match status" value="1"/>
</dbReference>
<dbReference type="InterPro" id="IPR000531">
    <property type="entry name" value="Beta-barrel_TonB"/>
</dbReference>
<dbReference type="PROSITE" id="PS01156">
    <property type="entry name" value="TONB_DEPENDENT_REC_2"/>
    <property type="match status" value="1"/>
</dbReference>
<dbReference type="OrthoDB" id="8732650at2"/>
<keyword evidence="11 14" id="KW-0472">Membrane</keyword>
<keyword evidence="13 14" id="KW-0998">Cell outer membrane</keyword>
<evidence type="ECO:0000256" key="15">
    <source>
        <dbReference type="PROSITE-ProRule" id="PRU10144"/>
    </source>
</evidence>
<keyword evidence="9" id="KW-0406">Ion transport</keyword>
<dbReference type="STRING" id="1789224.BFG52_04885"/>
<evidence type="ECO:0000256" key="2">
    <source>
        <dbReference type="ARBA" id="ARBA00009810"/>
    </source>
</evidence>
<dbReference type="SMART" id="SM00965">
    <property type="entry name" value="STN"/>
    <property type="match status" value="1"/>
</dbReference>
<dbReference type="NCBIfam" id="TIGR01783">
    <property type="entry name" value="TonB-siderophor"/>
    <property type="match status" value="1"/>
</dbReference>
<evidence type="ECO:0000256" key="10">
    <source>
        <dbReference type="ARBA" id="ARBA00023077"/>
    </source>
</evidence>
<keyword evidence="6 14" id="KW-0812">Transmembrane</keyword>
<dbReference type="Pfam" id="PF07715">
    <property type="entry name" value="Plug"/>
    <property type="match status" value="1"/>
</dbReference>
<dbReference type="InterPro" id="IPR036942">
    <property type="entry name" value="Beta-barrel_TonB_sf"/>
</dbReference>
<evidence type="ECO:0000256" key="14">
    <source>
        <dbReference type="PROSITE-ProRule" id="PRU01360"/>
    </source>
</evidence>
<evidence type="ECO:0000256" key="17">
    <source>
        <dbReference type="SAM" id="SignalP"/>
    </source>
</evidence>
<dbReference type="AlphaFoldDB" id="A0A1B2LXT7"/>
<evidence type="ECO:0000256" key="6">
    <source>
        <dbReference type="ARBA" id="ARBA00022692"/>
    </source>
</evidence>
<dbReference type="GO" id="GO:0015891">
    <property type="term" value="P:siderophore transport"/>
    <property type="evidence" value="ECO:0007669"/>
    <property type="project" value="InterPro"/>
</dbReference>
<dbReference type="Gene3D" id="2.170.130.10">
    <property type="entry name" value="TonB-dependent receptor, plug domain"/>
    <property type="match status" value="1"/>
</dbReference>
<dbReference type="InterPro" id="IPR011662">
    <property type="entry name" value="Secretin/TonB_short_N"/>
</dbReference>
<reference evidence="19 20" key="1">
    <citation type="submission" date="2016-08" db="EMBL/GenBank/DDBJ databases">
        <authorList>
            <person name="Seilhamer J.J."/>
        </authorList>
    </citation>
    <scope>NUCLEOTIDE SEQUENCE [LARGE SCALE GENOMIC DNA]</scope>
    <source>
        <strain evidence="19 20">BRTC-1</strain>
    </source>
</reference>
<evidence type="ECO:0000256" key="12">
    <source>
        <dbReference type="ARBA" id="ARBA00023170"/>
    </source>
</evidence>
<accession>A0A1B2LXT7</accession>
<dbReference type="InterPro" id="IPR010917">
    <property type="entry name" value="TonB_rcpt_CS"/>
</dbReference>
<evidence type="ECO:0000256" key="1">
    <source>
        <dbReference type="ARBA" id="ARBA00004571"/>
    </source>
</evidence>
<evidence type="ECO:0000256" key="16">
    <source>
        <dbReference type="RuleBase" id="RU003357"/>
    </source>
</evidence>
<evidence type="ECO:0000256" key="5">
    <source>
        <dbReference type="ARBA" id="ARBA00022496"/>
    </source>
</evidence>
<evidence type="ECO:0000256" key="9">
    <source>
        <dbReference type="ARBA" id="ARBA00023065"/>
    </source>
</evidence>
<dbReference type="EMBL" id="CP016895">
    <property type="protein sequence ID" value="AOA57757.1"/>
    <property type="molecule type" value="Genomic_DNA"/>
</dbReference>
<protein>
    <submittedName>
        <fullName evidence="19">Ferric anguibactin receptor</fullName>
    </submittedName>
</protein>
<evidence type="ECO:0000256" key="7">
    <source>
        <dbReference type="ARBA" id="ARBA00022729"/>
    </source>
</evidence>
<evidence type="ECO:0000256" key="3">
    <source>
        <dbReference type="ARBA" id="ARBA00022448"/>
    </source>
</evidence>
<dbReference type="KEGG" id="ala:BFG52_04885"/>
<evidence type="ECO:0000313" key="20">
    <source>
        <dbReference type="Proteomes" id="UP000093391"/>
    </source>
</evidence>
<evidence type="ECO:0000256" key="11">
    <source>
        <dbReference type="ARBA" id="ARBA00023136"/>
    </source>
</evidence>
<dbReference type="GO" id="GO:0015344">
    <property type="term" value="F:siderophore uptake transmembrane transporter activity"/>
    <property type="evidence" value="ECO:0007669"/>
    <property type="project" value="TreeGrafter"/>
</dbReference>
<evidence type="ECO:0000256" key="13">
    <source>
        <dbReference type="ARBA" id="ARBA00023237"/>
    </source>
</evidence>
<keyword evidence="20" id="KW-1185">Reference proteome</keyword>
<organism evidence="19 20">
    <name type="scientific">Acinetobacter larvae</name>
    <dbReference type="NCBI Taxonomy" id="1789224"/>
    <lineage>
        <taxon>Bacteria</taxon>
        <taxon>Pseudomonadati</taxon>
        <taxon>Pseudomonadota</taxon>
        <taxon>Gammaproteobacteria</taxon>
        <taxon>Moraxellales</taxon>
        <taxon>Moraxellaceae</taxon>
        <taxon>Acinetobacter</taxon>
    </lineage>
</organism>
<dbReference type="Pfam" id="PF00593">
    <property type="entry name" value="TonB_dep_Rec_b-barrel"/>
    <property type="match status" value="1"/>
</dbReference>
<comment type="subcellular location">
    <subcellularLocation>
        <location evidence="1 14">Cell outer membrane</location>
        <topology evidence="1 14">Multi-pass membrane protein</topology>
    </subcellularLocation>
</comment>
<keyword evidence="5" id="KW-0410">Iron transport</keyword>
<keyword evidence="7 17" id="KW-0732">Signal</keyword>
<dbReference type="InterPro" id="IPR039426">
    <property type="entry name" value="TonB-dep_rcpt-like"/>
</dbReference>
<dbReference type="Pfam" id="PF07660">
    <property type="entry name" value="STN"/>
    <property type="match status" value="1"/>
</dbReference>
<dbReference type="Proteomes" id="UP000093391">
    <property type="component" value="Chromosome"/>
</dbReference>
<keyword evidence="4 14" id="KW-1134">Transmembrane beta strand</keyword>
<evidence type="ECO:0000256" key="4">
    <source>
        <dbReference type="ARBA" id="ARBA00022452"/>
    </source>
</evidence>
<feature type="short sequence motif" description="TonB C-terminal box" evidence="15">
    <location>
        <begin position="821"/>
        <end position="838"/>
    </location>
</feature>
<evidence type="ECO:0000256" key="8">
    <source>
        <dbReference type="ARBA" id="ARBA00023004"/>
    </source>
</evidence>
<dbReference type="Gene3D" id="2.40.170.20">
    <property type="entry name" value="TonB-dependent receptor, beta-barrel domain"/>
    <property type="match status" value="1"/>
</dbReference>
<evidence type="ECO:0000259" key="18">
    <source>
        <dbReference type="SMART" id="SM00965"/>
    </source>
</evidence>
<proteinExistence type="inferred from homology"/>
<dbReference type="RefSeq" id="WP_067553226.1">
    <property type="nucleotide sequence ID" value="NZ_CP016895.1"/>
</dbReference>
<sequence>MNINGQQQRPLLKPLVMSIHFALCGVALGLSAMAHAEQHSPTAHYQISKGSLGHVLNQFALQAGVKLAINADLVAGLTSQGLQGNYSIAEGFATLLKGTPLQVTKTANGYVLTAIAPQQNVLQLQTITLNAQQNAQNIQQPTASVQASDASALPTIVLTAQHERQDLPPAFAGGQAARGARVGVLGEKDFMETPFNIMSYTSDYIQNSQSKDITGIIAKTDAGVYSSGSAGGISESYSIRGFGVSTQDVSINGLYGVSPYWRASPEFAERVEVLKGPSALLNGMPPNGSVGGAINMVTKRATEAPIKRLTASYDSDAKFGVHTDLATRFGDEKQFGIRFNGVYRDGDTAVKNQSASTKFASLGLDWKFDRGSLSADLYHSEDRVDGLNRGISIGKLNYIPKAPKAKTVFAPKDTFTDTTDDVIILRGDYQLHDNISAYATYGHSQTDFDSLAGSKQEIINDAGDFTTNYSHQRLKLDKDSSDVGIQFNFNTFAIQHDLIVNATWYQHEQKFGFRRNFLTAEQEWTTNMYAPNWDGFSLDKSFSSASLPKTAEVRNTSVGLTDSMSMLNDRLNLIVGLRQQRVKQDAFDSNGAKTASGHYNQSKLTPAVALLFKTSEHLSVYANYIEGLSVGSTAPATADNAGEVFPPFQTKQYEVGTKLEWGDFANTLSLYQIEKPSAITDPITNIYNADGEQRNRGVEWGFFGKALPDLKLMGGIAYTEAKLTKTQGGVNQGNYASATPKWQAKLGAEYDLPWVDGLSINANAVALSKQYISNDNVLSVPGRTIYDIGARYQTHIGQIPTTVRADIKNVANKAYWASSPGSGLGAPRTVMLSTSFDF</sequence>